<reference evidence="2" key="1">
    <citation type="submission" date="2017-03" db="EMBL/GenBank/DDBJ databases">
        <authorList>
            <person name="Safronova V.I."/>
            <person name="Sazanova A.L."/>
            <person name="Chirak E.R."/>
        </authorList>
    </citation>
    <scope>NUCLEOTIDE SEQUENCE [LARGE SCALE GENOMIC DNA]</scope>
    <source>
        <strain evidence="2">Ach-343</strain>
    </source>
</reference>
<dbReference type="OrthoDB" id="9828079at2"/>
<keyword evidence="2" id="KW-1185">Reference proteome</keyword>
<dbReference type="AlphaFoldDB" id="A0A2W7BUW0"/>
<comment type="caution">
    <text evidence="1">The sequence shown here is derived from an EMBL/GenBank/DDBJ whole genome shotgun (WGS) entry which is preliminary data.</text>
</comment>
<protein>
    <submittedName>
        <fullName evidence="1">Uncharacterized protein</fullName>
    </submittedName>
</protein>
<proteinExistence type="predicted"/>
<evidence type="ECO:0000313" key="1">
    <source>
        <dbReference type="EMBL" id="PZV34695.1"/>
    </source>
</evidence>
<gene>
    <name evidence="1" type="ORF">B5V02_31810</name>
</gene>
<sequence length="181" mass="19718">MGTEAASFINRLRKDKDFRHRFVRSPKDVLSEEGLNPDVLALPDRIDERDLLKKLDHVFSGREWQDEFARANPETLTAGELWERFGVIGWKGSAAAGSKSGIDVSVAAAVVIYGVSVVTSSSTQVAAAGSLAMTSVEQLRSLRELARFPKEKLRFSIVGPDGVAIEGVNADMLAAFLSRVK</sequence>
<name>A0A2W7BUW0_9HYPH</name>
<accession>A0A2W7BUW0</accession>
<dbReference type="RefSeq" id="WP_111548011.1">
    <property type="nucleotide sequence ID" value="NZ_MZXV01000070.1"/>
</dbReference>
<dbReference type="Proteomes" id="UP000248616">
    <property type="component" value="Unassembled WGS sequence"/>
</dbReference>
<evidence type="ECO:0000313" key="2">
    <source>
        <dbReference type="Proteomes" id="UP000248616"/>
    </source>
</evidence>
<organism evidence="1 2">
    <name type="scientific">Mesorhizobium kowhaii</name>
    <dbReference type="NCBI Taxonomy" id="1300272"/>
    <lineage>
        <taxon>Bacteria</taxon>
        <taxon>Pseudomonadati</taxon>
        <taxon>Pseudomonadota</taxon>
        <taxon>Alphaproteobacteria</taxon>
        <taxon>Hyphomicrobiales</taxon>
        <taxon>Phyllobacteriaceae</taxon>
        <taxon>Mesorhizobium</taxon>
    </lineage>
</organism>
<dbReference type="EMBL" id="MZXV01000070">
    <property type="protein sequence ID" value="PZV34695.1"/>
    <property type="molecule type" value="Genomic_DNA"/>
</dbReference>